<proteinExistence type="predicted"/>
<dbReference type="Proteomes" id="UP001491310">
    <property type="component" value="Unassembled WGS sequence"/>
</dbReference>
<comment type="caution">
    <text evidence="1">The sequence shown here is derived from an EMBL/GenBank/DDBJ whole genome shotgun (WGS) entry which is preliminary data.</text>
</comment>
<protein>
    <submittedName>
        <fullName evidence="1">Uncharacterized protein</fullName>
    </submittedName>
</protein>
<organism evidence="1 2">
    <name type="scientific">Coccomyxa subellipsoidea</name>
    <dbReference type="NCBI Taxonomy" id="248742"/>
    <lineage>
        <taxon>Eukaryota</taxon>
        <taxon>Viridiplantae</taxon>
        <taxon>Chlorophyta</taxon>
        <taxon>core chlorophytes</taxon>
        <taxon>Trebouxiophyceae</taxon>
        <taxon>Trebouxiophyceae incertae sedis</taxon>
        <taxon>Coccomyxaceae</taxon>
        <taxon>Coccomyxa</taxon>
    </lineage>
</organism>
<evidence type="ECO:0000313" key="2">
    <source>
        <dbReference type="Proteomes" id="UP001491310"/>
    </source>
</evidence>
<name>A0ABR2Z4J8_9CHLO</name>
<sequence length="95" mass="10450">MLVLASEIQYVTEPYSSSAVCKIEVTYAPASNWRSTLVDFWSSPVLGVACREAIASERLKEGSITRRYFRLVLFSCASTGSAHSPSLKSITLQTK</sequence>
<evidence type="ECO:0000313" key="1">
    <source>
        <dbReference type="EMBL" id="KAK9918721.1"/>
    </source>
</evidence>
<accession>A0ABR2Z4J8</accession>
<gene>
    <name evidence="1" type="ORF">WJX75_006266</name>
</gene>
<keyword evidence="2" id="KW-1185">Reference proteome</keyword>
<dbReference type="EMBL" id="JALJOT010000001">
    <property type="protein sequence ID" value="KAK9918721.1"/>
    <property type="molecule type" value="Genomic_DNA"/>
</dbReference>
<reference evidence="1 2" key="1">
    <citation type="journal article" date="2024" name="Nat. Commun.">
        <title>Phylogenomics reveals the evolutionary origins of lichenization in chlorophyte algae.</title>
        <authorList>
            <person name="Puginier C."/>
            <person name="Libourel C."/>
            <person name="Otte J."/>
            <person name="Skaloud P."/>
            <person name="Haon M."/>
            <person name="Grisel S."/>
            <person name="Petersen M."/>
            <person name="Berrin J.G."/>
            <person name="Delaux P.M."/>
            <person name="Dal Grande F."/>
            <person name="Keller J."/>
        </authorList>
    </citation>
    <scope>NUCLEOTIDE SEQUENCE [LARGE SCALE GENOMIC DNA]</scope>
    <source>
        <strain evidence="1 2">SAG 216-7</strain>
    </source>
</reference>